<organism evidence="2 3">
    <name type="scientific">Arachidicoccus rhizosphaerae</name>
    <dbReference type="NCBI Taxonomy" id="551991"/>
    <lineage>
        <taxon>Bacteria</taxon>
        <taxon>Pseudomonadati</taxon>
        <taxon>Bacteroidota</taxon>
        <taxon>Chitinophagia</taxon>
        <taxon>Chitinophagales</taxon>
        <taxon>Chitinophagaceae</taxon>
        <taxon>Arachidicoccus</taxon>
    </lineage>
</organism>
<dbReference type="AlphaFoldDB" id="A0A1H4CT64"/>
<evidence type="ECO:0000313" key="2">
    <source>
        <dbReference type="EMBL" id="SEA63546.1"/>
    </source>
</evidence>
<reference evidence="2 3" key="1">
    <citation type="submission" date="2016-10" db="EMBL/GenBank/DDBJ databases">
        <authorList>
            <person name="de Groot N.N."/>
        </authorList>
    </citation>
    <scope>NUCLEOTIDE SEQUENCE [LARGE SCALE GENOMIC DNA]</scope>
    <source>
        <strain evidence="2 3">Vu-144</strain>
    </source>
</reference>
<feature type="signal peptide" evidence="1">
    <location>
        <begin position="1"/>
        <end position="25"/>
    </location>
</feature>
<gene>
    <name evidence="2" type="ORF">SAMN05192529_13613</name>
</gene>
<protein>
    <submittedName>
        <fullName evidence="2">Uncharacterized protein</fullName>
    </submittedName>
</protein>
<dbReference type="Pfam" id="PF20365">
    <property type="entry name" value="DUF6660"/>
    <property type="match status" value="1"/>
</dbReference>
<evidence type="ECO:0000313" key="3">
    <source>
        <dbReference type="Proteomes" id="UP000199041"/>
    </source>
</evidence>
<feature type="chain" id="PRO_5011490691" evidence="1">
    <location>
        <begin position="26"/>
        <end position="106"/>
    </location>
</feature>
<sequence length="106" mass="11875">MKLMAFFLCITLMALSVMPCSDIHAQPDLHRQTTFQEPSSNHGDHQDHCSPFCLCSCCARTLTLEATGLIVTNLSSLAPIKKNKYWIQNESFDGQFFASILQPPKL</sequence>
<keyword evidence="3" id="KW-1185">Reference proteome</keyword>
<dbReference type="Proteomes" id="UP000199041">
    <property type="component" value="Unassembled WGS sequence"/>
</dbReference>
<accession>A0A1H4CT64</accession>
<dbReference type="EMBL" id="FNQY01000036">
    <property type="protein sequence ID" value="SEA63546.1"/>
    <property type="molecule type" value="Genomic_DNA"/>
</dbReference>
<dbReference type="RefSeq" id="WP_091401296.1">
    <property type="nucleotide sequence ID" value="NZ_FNQY01000036.1"/>
</dbReference>
<dbReference type="STRING" id="551991.SAMN05192529_13613"/>
<dbReference type="InterPro" id="IPR046601">
    <property type="entry name" value="DUF6660"/>
</dbReference>
<name>A0A1H4CT64_9BACT</name>
<evidence type="ECO:0000256" key="1">
    <source>
        <dbReference type="SAM" id="SignalP"/>
    </source>
</evidence>
<keyword evidence="1" id="KW-0732">Signal</keyword>
<proteinExistence type="predicted"/>